<dbReference type="PANTHER" id="PTHR22765">
    <property type="entry name" value="RING FINGER AND PROTEASE ASSOCIATED DOMAIN-CONTAINING"/>
    <property type="match status" value="1"/>
</dbReference>
<proteinExistence type="predicted"/>
<gene>
    <name evidence="3" type="ORF">BO97DRAFT_47016</name>
</gene>
<feature type="domain" description="RING-type" evidence="2">
    <location>
        <begin position="34"/>
        <end position="78"/>
    </location>
</feature>
<evidence type="ECO:0000256" key="1">
    <source>
        <dbReference type="PROSITE-ProRule" id="PRU00175"/>
    </source>
</evidence>
<name>A0A395HYH9_ASPHC</name>
<dbReference type="Gene3D" id="3.30.40.10">
    <property type="entry name" value="Zinc/RING finger domain, C3HC4 (zinc finger)"/>
    <property type="match status" value="1"/>
</dbReference>
<keyword evidence="1" id="KW-0863">Zinc-finger</keyword>
<evidence type="ECO:0000313" key="3">
    <source>
        <dbReference type="EMBL" id="RAL12850.1"/>
    </source>
</evidence>
<dbReference type="GO" id="GO:0061630">
    <property type="term" value="F:ubiquitin protein ligase activity"/>
    <property type="evidence" value="ECO:0007669"/>
    <property type="project" value="TreeGrafter"/>
</dbReference>
<dbReference type="RefSeq" id="XP_025552004.1">
    <property type="nucleotide sequence ID" value="XM_025699919.1"/>
</dbReference>
<dbReference type="Proteomes" id="UP000248961">
    <property type="component" value="Unassembled WGS sequence"/>
</dbReference>
<reference evidence="3 4" key="1">
    <citation type="submission" date="2018-02" db="EMBL/GenBank/DDBJ databases">
        <title>The genomes of Aspergillus section Nigri reveals drivers in fungal speciation.</title>
        <authorList>
            <consortium name="DOE Joint Genome Institute"/>
            <person name="Vesth T.C."/>
            <person name="Nybo J."/>
            <person name="Theobald S."/>
            <person name="Brandl J."/>
            <person name="Frisvad J.C."/>
            <person name="Nielsen K.F."/>
            <person name="Lyhne E.K."/>
            <person name="Kogle M.E."/>
            <person name="Kuo A."/>
            <person name="Riley R."/>
            <person name="Clum A."/>
            <person name="Nolan M."/>
            <person name="Lipzen A."/>
            <person name="Salamov A."/>
            <person name="Henrissat B."/>
            <person name="Wiebenga A."/>
            <person name="De vries R.P."/>
            <person name="Grigoriev I.V."/>
            <person name="Mortensen U.H."/>
            <person name="Andersen M.R."/>
            <person name="Baker S.E."/>
        </authorList>
    </citation>
    <scope>NUCLEOTIDE SEQUENCE [LARGE SCALE GENOMIC DNA]</scope>
    <source>
        <strain evidence="3 4">CBS 101889</strain>
    </source>
</reference>
<protein>
    <recommendedName>
        <fullName evidence="2">RING-type domain-containing protein</fullName>
    </recommendedName>
</protein>
<dbReference type="EMBL" id="KZ824281">
    <property type="protein sequence ID" value="RAL12850.1"/>
    <property type="molecule type" value="Genomic_DNA"/>
</dbReference>
<dbReference type="InterPro" id="IPR051826">
    <property type="entry name" value="E3_ubiquitin-ligase_domain"/>
</dbReference>
<sequence>MTQRKPSAVQYEIDLHQLPILDSLPLSLQDQQECIICLEDLESVNVKSYRQLPCQHFFHQPCIDDWLKRPNPSCPLCRRTFEHLRRPCKATTRPVSDVVVNNWSTVQPLPRYLLVVSPGSGPALPAQPAPQFSVPVLVDEPREAARQSVRAWCKRKLKVGRVA</sequence>
<dbReference type="InterPro" id="IPR001841">
    <property type="entry name" value="Znf_RING"/>
</dbReference>
<evidence type="ECO:0000313" key="4">
    <source>
        <dbReference type="Proteomes" id="UP000248961"/>
    </source>
</evidence>
<keyword evidence="4" id="KW-1185">Reference proteome</keyword>
<dbReference type="SUPFAM" id="SSF57850">
    <property type="entry name" value="RING/U-box"/>
    <property type="match status" value="1"/>
</dbReference>
<dbReference type="GO" id="GO:0008270">
    <property type="term" value="F:zinc ion binding"/>
    <property type="evidence" value="ECO:0007669"/>
    <property type="project" value="UniProtKB-KW"/>
</dbReference>
<keyword evidence="1" id="KW-0862">Zinc</keyword>
<keyword evidence="1" id="KW-0479">Metal-binding</keyword>
<accession>A0A395HYH9</accession>
<dbReference type="AlphaFoldDB" id="A0A395HYH9"/>
<dbReference type="Pfam" id="PF13639">
    <property type="entry name" value="zf-RING_2"/>
    <property type="match status" value="1"/>
</dbReference>
<dbReference type="OrthoDB" id="8062037at2759"/>
<dbReference type="PANTHER" id="PTHR22765:SF416">
    <property type="entry name" value="E3 UBIQUITIN-PROTEIN LIGASE GODZILLA"/>
    <property type="match status" value="1"/>
</dbReference>
<dbReference type="GO" id="GO:0006511">
    <property type="term" value="P:ubiquitin-dependent protein catabolic process"/>
    <property type="evidence" value="ECO:0007669"/>
    <property type="project" value="TreeGrafter"/>
</dbReference>
<dbReference type="STRING" id="1450537.A0A395HYH9"/>
<dbReference type="PROSITE" id="PS50089">
    <property type="entry name" value="ZF_RING_2"/>
    <property type="match status" value="1"/>
</dbReference>
<dbReference type="SMART" id="SM00184">
    <property type="entry name" value="RING"/>
    <property type="match status" value="1"/>
</dbReference>
<dbReference type="InterPro" id="IPR013083">
    <property type="entry name" value="Znf_RING/FYVE/PHD"/>
</dbReference>
<organism evidence="3 4">
    <name type="scientific">Aspergillus homomorphus (strain CBS 101889)</name>
    <dbReference type="NCBI Taxonomy" id="1450537"/>
    <lineage>
        <taxon>Eukaryota</taxon>
        <taxon>Fungi</taxon>
        <taxon>Dikarya</taxon>
        <taxon>Ascomycota</taxon>
        <taxon>Pezizomycotina</taxon>
        <taxon>Eurotiomycetes</taxon>
        <taxon>Eurotiomycetidae</taxon>
        <taxon>Eurotiales</taxon>
        <taxon>Aspergillaceae</taxon>
        <taxon>Aspergillus</taxon>
        <taxon>Aspergillus subgen. Circumdati</taxon>
    </lineage>
</organism>
<evidence type="ECO:0000259" key="2">
    <source>
        <dbReference type="PROSITE" id="PS50089"/>
    </source>
</evidence>
<dbReference type="GeneID" id="37204208"/>
<dbReference type="VEuPathDB" id="FungiDB:BO97DRAFT_47016"/>
<dbReference type="GO" id="GO:0005737">
    <property type="term" value="C:cytoplasm"/>
    <property type="evidence" value="ECO:0007669"/>
    <property type="project" value="TreeGrafter"/>
</dbReference>